<evidence type="ECO:0000256" key="8">
    <source>
        <dbReference type="ARBA" id="ARBA00022679"/>
    </source>
</evidence>
<keyword evidence="13" id="KW-0594">Phospholipid biosynthesis</keyword>
<evidence type="ECO:0000256" key="2">
    <source>
        <dbReference type="ARBA" id="ARBA00005042"/>
    </source>
</evidence>
<evidence type="ECO:0000256" key="10">
    <source>
        <dbReference type="ARBA" id="ARBA00022989"/>
    </source>
</evidence>
<dbReference type="GO" id="GO:0016020">
    <property type="term" value="C:membrane"/>
    <property type="evidence" value="ECO:0007669"/>
    <property type="project" value="UniProtKB-SubCell"/>
</dbReference>
<organism evidence="19 20">
    <name type="scientific">Sphingomonas glacialis</name>
    <dbReference type="NCBI Taxonomy" id="658225"/>
    <lineage>
        <taxon>Bacteria</taxon>
        <taxon>Pseudomonadati</taxon>
        <taxon>Pseudomonadota</taxon>
        <taxon>Alphaproteobacteria</taxon>
        <taxon>Sphingomonadales</taxon>
        <taxon>Sphingomonadaceae</taxon>
        <taxon>Sphingomonas</taxon>
    </lineage>
</organism>
<keyword evidence="8 17" id="KW-0808">Transferase</keyword>
<feature type="transmembrane region" description="Helical" evidence="18">
    <location>
        <begin position="135"/>
        <end position="156"/>
    </location>
</feature>
<evidence type="ECO:0000256" key="3">
    <source>
        <dbReference type="ARBA" id="ARBA00005189"/>
    </source>
</evidence>
<name>A0A502G0C8_9SPHN</name>
<keyword evidence="9 18" id="KW-0812">Transmembrane</keyword>
<evidence type="ECO:0000256" key="14">
    <source>
        <dbReference type="ARBA" id="ARBA00023264"/>
    </source>
</evidence>
<dbReference type="PANTHER" id="PTHR14269">
    <property type="entry name" value="CDP-DIACYLGLYCEROL--GLYCEROL-3-PHOSPHATE 3-PHOSPHATIDYLTRANSFERASE-RELATED"/>
    <property type="match status" value="1"/>
</dbReference>
<keyword evidence="20" id="KW-1185">Reference proteome</keyword>
<comment type="catalytic activity">
    <reaction evidence="15">
        <text>a CDP-1,2-diacyl-sn-glycerol + sn-glycerol 3-phosphate = a 1,2-diacyl-sn-glycero-3-phospho-(1'-sn-glycero-3'-phosphate) + CMP + H(+)</text>
        <dbReference type="Rhea" id="RHEA:12593"/>
        <dbReference type="ChEBI" id="CHEBI:15378"/>
        <dbReference type="ChEBI" id="CHEBI:57597"/>
        <dbReference type="ChEBI" id="CHEBI:58332"/>
        <dbReference type="ChEBI" id="CHEBI:60110"/>
        <dbReference type="ChEBI" id="CHEBI:60377"/>
        <dbReference type="EC" id="2.7.8.5"/>
    </reaction>
</comment>
<dbReference type="InterPro" id="IPR050324">
    <property type="entry name" value="CDP-alcohol_PTase-I"/>
</dbReference>
<dbReference type="EC" id="2.7.8.5" evidence="5 16"/>
<dbReference type="InterPro" id="IPR000462">
    <property type="entry name" value="CDP-OH_P_trans"/>
</dbReference>
<reference evidence="19 20" key="1">
    <citation type="journal article" date="2019" name="Environ. Microbiol.">
        <title>Species interactions and distinct microbial communities in high Arctic permafrost affected cryosols are associated with the CH4 and CO2 gas fluxes.</title>
        <authorList>
            <person name="Altshuler I."/>
            <person name="Hamel J."/>
            <person name="Turney S."/>
            <person name="Magnuson E."/>
            <person name="Levesque R."/>
            <person name="Greer C."/>
            <person name="Whyte L.G."/>
        </authorList>
    </citation>
    <scope>NUCLEOTIDE SEQUENCE [LARGE SCALE GENOMIC DNA]</scope>
    <source>
        <strain evidence="19 20">E6.1</strain>
    </source>
</reference>
<evidence type="ECO:0000256" key="5">
    <source>
        <dbReference type="ARBA" id="ARBA00013170"/>
    </source>
</evidence>
<comment type="similarity">
    <text evidence="4 17">Belongs to the CDP-alcohol phosphatidyltransferase class-I family.</text>
</comment>
<dbReference type="InterPro" id="IPR043130">
    <property type="entry name" value="CDP-OH_PTrfase_TM_dom"/>
</dbReference>
<keyword evidence="10 18" id="KW-1133">Transmembrane helix</keyword>
<evidence type="ECO:0000313" key="19">
    <source>
        <dbReference type="EMBL" id="TPG55288.1"/>
    </source>
</evidence>
<comment type="caution">
    <text evidence="19">The sequence shown here is derived from an EMBL/GenBank/DDBJ whole genome shotgun (WGS) entry which is preliminary data.</text>
</comment>
<dbReference type="OrthoDB" id="9796672at2"/>
<protein>
    <recommendedName>
        <fullName evidence="6 16">CDP-diacylglycerol--glycerol-3-phosphate 3-phosphatidyltransferase</fullName>
        <ecNumber evidence="5 16">2.7.8.5</ecNumber>
    </recommendedName>
</protein>
<dbReference type="PANTHER" id="PTHR14269:SF62">
    <property type="entry name" value="CDP-DIACYLGLYCEROL--GLYCEROL-3-PHOSPHATE 3-PHOSPHATIDYLTRANSFERASE 1, CHLOROPLASTIC"/>
    <property type="match status" value="1"/>
</dbReference>
<keyword evidence="14" id="KW-1208">Phospholipid metabolism</keyword>
<feature type="transmembrane region" description="Helical" evidence="18">
    <location>
        <begin position="162"/>
        <end position="180"/>
    </location>
</feature>
<dbReference type="GO" id="GO:0046474">
    <property type="term" value="P:glycerophospholipid biosynthetic process"/>
    <property type="evidence" value="ECO:0007669"/>
    <property type="project" value="TreeGrafter"/>
</dbReference>
<evidence type="ECO:0000313" key="20">
    <source>
        <dbReference type="Proteomes" id="UP000319931"/>
    </source>
</evidence>
<evidence type="ECO:0000256" key="16">
    <source>
        <dbReference type="NCBIfam" id="TIGR00560"/>
    </source>
</evidence>
<evidence type="ECO:0000256" key="6">
    <source>
        <dbReference type="ARBA" id="ARBA00014944"/>
    </source>
</evidence>
<evidence type="ECO:0000256" key="11">
    <source>
        <dbReference type="ARBA" id="ARBA00023098"/>
    </source>
</evidence>
<dbReference type="InterPro" id="IPR048254">
    <property type="entry name" value="CDP_ALCOHOL_P_TRANSF_CS"/>
</dbReference>
<evidence type="ECO:0000256" key="17">
    <source>
        <dbReference type="RuleBase" id="RU003750"/>
    </source>
</evidence>
<keyword evidence="11" id="KW-0443">Lipid metabolism</keyword>
<dbReference type="EMBL" id="RCZC01000002">
    <property type="protein sequence ID" value="TPG55288.1"/>
    <property type="molecule type" value="Genomic_DNA"/>
</dbReference>
<dbReference type="PIRSF" id="PIRSF000847">
    <property type="entry name" value="Phos_ph_gly_syn"/>
    <property type="match status" value="1"/>
</dbReference>
<feature type="transmembrane region" description="Helical" evidence="18">
    <location>
        <begin position="7"/>
        <end position="25"/>
    </location>
</feature>
<gene>
    <name evidence="19" type="primary">pgsA</name>
    <name evidence="19" type="ORF">EAH76_07185</name>
</gene>
<evidence type="ECO:0000256" key="18">
    <source>
        <dbReference type="SAM" id="Phobius"/>
    </source>
</evidence>
<evidence type="ECO:0000256" key="15">
    <source>
        <dbReference type="ARBA" id="ARBA00048586"/>
    </source>
</evidence>
<evidence type="ECO:0000256" key="12">
    <source>
        <dbReference type="ARBA" id="ARBA00023136"/>
    </source>
</evidence>
<evidence type="ECO:0000256" key="4">
    <source>
        <dbReference type="ARBA" id="ARBA00010441"/>
    </source>
</evidence>
<comment type="pathway">
    <text evidence="2">Phospholipid metabolism; phosphatidylglycerol biosynthesis; phosphatidylglycerol from CDP-diacylglycerol: step 1/2.</text>
</comment>
<dbReference type="InterPro" id="IPR004570">
    <property type="entry name" value="Phosphatidylglycerol_P_synth"/>
</dbReference>
<dbReference type="Gene3D" id="1.20.120.1760">
    <property type="match status" value="1"/>
</dbReference>
<proteinExistence type="inferred from homology"/>
<dbReference type="PROSITE" id="PS00379">
    <property type="entry name" value="CDP_ALCOHOL_P_TRANSF"/>
    <property type="match status" value="1"/>
</dbReference>
<dbReference type="Proteomes" id="UP000319931">
    <property type="component" value="Unassembled WGS sequence"/>
</dbReference>
<feature type="transmembrane region" description="Helical" evidence="18">
    <location>
        <begin position="64"/>
        <end position="83"/>
    </location>
</feature>
<evidence type="ECO:0000256" key="7">
    <source>
        <dbReference type="ARBA" id="ARBA00022516"/>
    </source>
</evidence>
<keyword evidence="12 18" id="KW-0472">Membrane</keyword>
<dbReference type="NCBIfam" id="TIGR00560">
    <property type="entry name" value="pgsA"/>
    <property type="match status" value="1"/>
</dbReference>
<dbReference type="Pfam" id="PF01066">
    <property type="entry name" value="CDP-OH_P_transf"/>
    <property type="match status" value="1"/>
</dbReference>
<evidence type="ECO:0000256" key="1">
    <source>
        <dbReference type="ARBA" id="ARBA00004141"/>
    </source>
</evidence>
<dbReference type="RefSeq" id="WP_140849543.1">
    <property type="nucleotide sequence ID" value="NZ_RCZC01000002.1"/>
</dbReference>
<dbReference type="GO" id="GO:0008444">
    <property type="term" value="F:CDP-diacylglycerol-glycerol-3-phosphate 3-phosphatidyltransferase activity"/>
    <property type="evidence" value="ECO:0007669"/>
    <property type="project" value="UniProtKB-UniRule"/>
</dbReference>
<comment type="subcellular location">
    <subcellularLocation>
        <location evidence="1">Membrane</location>
        <topology evidence="1">Multi-pass membrane protein</topology>
    </subcellularLocation>
</comment>
<keyword evidence="7" id="KW-0444">Lipid biosynthesis</keyword>
<comment type="pathway">
    <text evidence="3">Lipid metabolism.</text>
</comment>
<evidence type="ECO:0000256" key="13">
    <source>
        <dbReference type="ARBA" id="ARBA00023209"/>
    </source>
</evidence>
<sequence>MLTLPNLLTLSRIVAVPLLAWFLWWPGWADGYGAGFALYCLMAITDYFDGYLARAQGTVSKLGVFLDPIADKIMVAAVILLLVGTRDGNPAMIQGVHQIAALIILLREIAVSGLREFLAQLQVSVPVSKLAKWKTTIQLVALGALILGGAVPQYAFVGQVGLVALWLAAVLTVMTGWDYLRAGLKYMD</sequence>
<dbReference type="AlphaFoldDB" id="A0A502G0C8"/>
<accession>A0A502G0C8</accession>
<evidence type="ECO:0000256" key="9">
    <source>
        <dbReference type="ARBA" id="ARBA00022692"/>
    </source>
</evidence>